<dbReference type="Proteomes" id="UP001379533">
    <property type="component" value="Chromosome"/>
</dbReference>
<evidence type="ECO:0000313" key="8">
    <source>
        <dbReference type="Proteomes" id="UP001379533"/>
    </source>
</evidence>
<keyword evidence="8" id="KW-1185">Reference proteome</keyword>
<evidence type="ECO:0000256" key="4">
    <source>
        <dbReference type="ARBA" id="ARBA00022840"/>
    </source>
</evidence>
<dbReference type="Gene3D" id="3.30.200.20">
    <property type="entry name" value="Phosphorylase Kinase, domain 1"/>
    <property type="match status" value="1"/>
</dbReference>
<feature type="binding site" evidence="5">
    <location>
        <position position="50"/>
    </location>
    <ligand>
        <name>ATP</name>
        <dbReference type="ChEBI" id="CHEBI:30616"/>
    </ligand>
</feature>
<dbReference type="Pfam" id="PF13424">
    <property type="entry name" value="TPR_12"/>
    <property type="match status" value="2"/>
</dbReference>
<evidence type="ECO:0000256" key="5">
    <source>
        <dbReference type="PROSITE-ProRule" id="PRU10141"/>
    </source>
</evidence>
<dbReference type="EMBL" id="CP089982">
    <property type="protein sequence ID" value="WXA97892.1"/>
    <property type="molecule type" value="Genomic_DNA"/>
</dbReference>
<evidence type="ECO:0000256" key="1">
    <source>
        <dbReference type="ARBA" id="ARBA00022679"/>
    </source>
</evidence>
<dbReference type="InterPro" id="IPR011009">
    <property type="entry name" value="Kinase-like_dom_sf"/>
</dbReference>
<keyword evidence="2 5" id="KW-0547">Nucleotide-binding</keyword>
<keyword evidence="3" id="KW-0418">Kinase</keyword>
<name>A0ABZ2KGU3_9BACT</name>
<evidence type="ECO:0000313" key="7">
    <source>
        <dbReference type="EMBL" id="WXA97892.1"/>
    </source>
</evidence>
<dbReference type="PANTHER" id="PTHR43289:SF6">
    <property type="entry name" value="SERINE_THREONINE-PROTEIN KINASE NEKL-3"/>
    <property type="match status" value="1"/>
</dbReference>
<evidence type="ECO:0000259" key="6">
    <source>
        <dbReference type="PROSITE" id="PS50011"/>
    </source>
</evidence>
<dbReference type="SUPFAM" id="SSF56112">
    <property type="entry name" value="Protein kinase-like (PK-like)"/>
    <property type="match status" value="1"/>
</dbReference>
<accession>A0ABZ2KGU3</accession>
<feature type="domain" description="Protein kinase" evidence="6">
    <location>
        <begin position="21"/>
        <end position="341"/>
    </location>
</feature>
<organism evidence="7 8">
    <name type="scientific">Pendulispora brunnea</name>
    <dbReference type="NCBI Taxonomy" id="2905690"/>
    <lineage>
        <taxon>Bacteria</taxon>
        <taxon>Pseudomonadati</taxon>
        <taxon>Myxococcota</taxon>
        <taxon>Myxococcia</taxon>
        <taxon>Myxococcales</taxon>
        <taxon>Sorangiineae</taxon>
        <taxon>Pendulisporaceae</taxon>
        <taxon>Pendulispora</taxon>
    </lineage>
</organism>
<dbReference type="PROSITE" id="PS50011">
    <property type="entry name" value="PROTEIN_KINASE_DOM"/>
    <property type="match status" value="1"/>
</dbReference>
<dbReference type="CDD" id="cd14014">
    <property type="entry name" value="STKc_PknB_like"/>
    <property type="match status" value="1"/>
</dbReference>
<protein>
    <submittedName>
        <fullName evidence="7">Tetratricopeptide repeat protein</fullName>
    </submittedName>
</protein>
<dbReference type="SMART" id="SM00028">
    <property type="entry name" value="TPR"/>
    <property type="match status" value="3"/>
</dbReference>
<dbReference type="InterPro" id="IPR019734">
    <property type="entry name" value="TPR_rpt"/>
</dbReference>
<gene>
    <name evidence="7" type="ORF">LZC95_13745</name>
</gene>
<dbReference type="SUPFAM" id="SSF48452">
    <property type="entry name" value="TPR-like"/>
    <property type="match status" value="2"/>
</dbReference>
<evidence type="ECO:0000256" key="2">
    <source>
        <dbReference type="ARBA" id="ARBA00022741"/>
    </source>
</evidence>
<dbReference type="PROSITE" id="PS00108">
    <property type="entry name" value="PROTEIN_KINASE_ST"/>
    <property type="match status" value="1"/>
</dbReference>
<dbReference type="RefSeq" id="WP_394850970.1">
    <property type="nucleotide sequence ID" value="NZ_CP089982.1"/>
</dbReference>
<dbReference type="Gene3D" id="1.10.510.10">
    <property type="entry name" value="Transferase(Phosphotransferase) domain 1"/>
    <property type="match status" value="1"/>
</dbReference>
<dbReference type="InterPro" id="IPR000719">
    <property type="entry name" value="Prot_kinase_dom"/>
</dbReference>
<dbReference type="Pfam" id="PF00069">
    <property type="entry name" value="Pkinase"/>
    <property type="match status" value="1"/>
</dbReference>
<dbReference type="Gene3D" id="1.25.40.10">
    <property type="entry name" value="Tetratricopeptide repeat domain"/>
    <property type="match status" value="2"/>
</dbReference>
<evidence type="ECO:0000256" key="3">
    <source>
        <dbReference type="ARBA" id="ARBA00022777"/>
    </source>
</evidence>
<dbReference type="InterPro" id="IPR017441">
    <property type="entry name" value="Protein_kinase_ATP_BS"/>
</dbReference>
<reference evidence="7 8" key="1">
    <citation type="submission" date="2021-12" db="EMBL/GenBank/DDBJ databases">
        <title>Discovery of the Pendulisporaceae a myxobacterial family with distinct sporulation behavior and unique specialized metabolism.</title>
        <authorList>
            <person name="Garcia R."/>
            <person name="Popoff A."/>
            <person name="Bader C.D."/>
            <person name="Loehr J."/>
            <person name="Walesch S."/>
            <person name="Walt C."/>
            <person name="Boldt J."/>
            <person name="Bunk B."/>
            <person name="Haeckl F.J.F.P.J."/>
            <person name="Gunesch A.P."/>
            <person name="Birkelbach J."/>
            <person name="Nuebel U."/>
            <person name="Pietschmann T."/>
            <person name="Bach T."/>
            <person name="Mueller R."/>
        </authorList>
    </citation>
    <scope>NUCLEOTIDE SEQUENCE [LARGE SCALE GENOMIC DNA]</scope>
    <source>
        <strain evidence="7 8">MSr12523</strain>
    </source>
</reference>
<dbReference type="PROSITE" id="PS00107">
    <property type="entry name" value="PROTEIN_KINASE_ATP"/>
    <property type="match status" value="1"/>
</dbReference>
<keyword evidence="4 5" id="KW-0067">ATP-binding</keyword>
<dbReference type="PANTHER" id="PTHR43289">
    <property type="entry name" value="MITOGEN-ACTIVATED PROTEIN KINASE KINASE KINASE 20-RELATED"/>
    <property type="match status" value="1"/>
</dbReference>
<dbReference type="InterPro" id="IPR011990">
    <property type="entry name" value="TPR-like_helical_dom_sf"/>
</dbReference>
<proteinExistence type="predicted"/>
<dbReference type="InterPro" id="IPR008271">
    <property type="entry name" value="Ser/Thr_kinase_AS"/>
</dbReference>
<sequence length="880" mass="94815">MPSAEADKEAPLRIGARVGRYVILDWLGAGGMGVVYAAHDPELDRTVALKLLRPGVCRTRSDRGERFLGEARAMARVGHPNVITVFDVGTHGESIFIAMERADGPTLGHWLHAAPRTWRAILNVFIEAGRGLEAAHDAGLVHRDFKPDNVLIGKDGRARVSDFGLAGSPPGDGTDGVHPVLTAGGHGTPAYMAPEHAHPDQIDARTDQFSFCVALYEALCGVRPFALEEPRYGRAPEPIPRVPRRIARAVQRGLSLRKEDRFPTMGALLAVLSPPSRAGRWLVLAGSLAVVLAIGAPMAMHHRAARAAICASAESKLAGAWDEPIRERVHAAFLATKKPYAEDTWGKTDRILSSWTSAWVAMNTDVCEATHVRHEQSPALMDLRMHCLADELRVMKARTATLATADARTMHRAVESALTLPSVDTCADGRALLSKEAPPADPVARARLDDVGERVAQASALEKAGNYGVALEVAVTAVHDAGSLGYPPLLAEALGYQGNIQMERGEDAQAVSSFYSAIEAAEIGRDDLAKARALVALLWVLGDHQARFEDARRIAQLAQAAVERAGGDSELRARLAAARQSIVFGEGHYEEARRLGDEAVALWTKARGPDYFEVAVSLNNAALADRRLGDLAGTLAKREQALSILQRALGERHPKTGIVQGNVAVSLADLRRFDAAVAVAEQSRDIVSEALRPDHPQVAAIEDTIATIRFEQGRYSDALPHAVRASEILTAELGPEHPDLAEVRNTVGRIENRLGAVGEALLLHKRALAVWERLGGTSTGFANTLQYLGEDWLASGRPADAIGPLERALALRSAPDRRQDDCAETRFTLARALAAAHRDVRRARALAEEALSYYATAPGREGDRDEVAAFLRTVHQATSP</sequence>
<keyword evidence="1" id="KW-0808">Transferase</keyword>